<reference evidence="3 4" key="1">
    <citation type="submission" date="2018-12" db="EMBL/GenBank/DDBJ databases">
        <authorList>
            <person name="Yang Y."/>
        </authorList>
    </citation>
    <scope>NUCLEOTIDE SEQUENCE [LARGE SCALE GENOMIC DNA]</scope>
    <source>
        <strain evidence="3 4">GSF71</strain>
    </source>
</reference>
<feature type="transmembrane region" description="Helical" evidence="1">
    <location>
        <begin position="12"/>
        <end position="29"/>
    </location>
</feature>
<dbReference type="PANTHER" id="PTHR23028:SF53">
    <property type="entry name" value="ACYL_TRANSF_3 DOMAIN-CONTAINING PROTEIN"/>
    <property type="match status" value="1"/>
</dbReference>
<dbReference type="Proteomes" id="UP000280346">
    <property type="component" value="Unassembled WGS sequence"/>
</dbReference>
<evidence type="ECO:0000259" key="2">
    <source>
        <dbReference type="Pfam" id="PF01757"/>
    </source>
</evidence>
<dbReference type="Pfam" id="PF01757">
    <property type="entry name" value="Acyl_transf_3"/>
    <property type="match status" value="1"/>
</dbReference>
<evidence type="ECO:0000313" key="3">
    <source>
        <dbReference type="EMBL" id="RUQ68845.1"/>
    </source>
</evidence>
<dbReference type="InterPro" id="IPR002656">
    <property type="entry name" value="Acyl_transf_3_dom"/>
</dbReference>
<dbReference type="InterPro" id="IPR050879">
    <property type="entry name" value="Acyltransferase_3"/>
</dbReference>
<protein>
    <submittedName>
        <fullName evidence="3">Acyltransferase</fullName>
    </submittedName>
</protein>
<comment type="caution">
    <text evidence="3">The sequence shown here is derived from an EMBL/GenBank/DDBJ whole genome shotgun (WGS) entry which is preliminary data.</text>
</comment>
<feature type="transmembrane region" description="Helical" evidence="1">
    <location>
        <begin position="248"/>
        <end position="267"/>
    </location>
</feature>
<keyword evidence="1" id="KW-0472">Membrane</keyword>
<feature type="transmembrane region" description="Helical" evidence="1">
    <location>
        <begin position="305"/>
        <end position="327"/>
    </location>
</feature>
<proteinExistence type="predicted"/>
<dbReference type="AlphaFoldDB" id="A0A3S0V5B6"/>
<feature type="transmembrane region" description="Helical" evidence="1">
    <location>
        <begin position="86"/>
        <end position="105"/>
    </location>
</feature>
<feature type="transmembrane region" description="Helical" evidence="1">
    <location>
        <begin position="41"/>
        <end position="65"/>
    </location>
</feature>
<dbReference type="GO" id="GO:0009103">
    <property type="term" value="P:lipopolysaccharide biosynthetic process"/>
    <property type="evidence" value="ECO:0007669"/>
    <property type="project" value="TreeGrafter"/>
</dbReference>
<feature type="transmembrane region" description="Helical" evidence="1">
    <location>
        <begin position="149"/>
        <end position="169"/>
    </location>
</feature>
<feature type="transmembrane region" description="Helical" evidence="1">
    <location>
        <begin position="273"/>
        <end position="293"/>
    </location>
</feature>
<keyword evidence="4" id="KW-1185">Reference proteome</keyword>
<accession>A0A3S0V5B6</accession>
<dbReference type="EMBL" id="RZIJ01000013">
    <property type="protein sequence ID" value="RUQ68845.1"/>
    <property type="molecule type" value="Genomic_DNA"/>
</dbReference>
<dbReference type="RefSeq" id="WP_126999929.1">
    <property type="nucleotide sequence ID" value="NZ_JBNPXW010000012.1"/>
</dbReference>
<keyword evidence="3" id="KW-0012">Acyltransferase</keyword>
<feature type="transmembrane region" description="Helical" evidence="1">
    <location>
        <begin position="339"/>
        <end position="360"/>
    </location>
</feature>
<evidence type="ECO:0000256" key="1">
    <source>
        <dbReference type="SAM" id="Phobius"/>
    </source>
</evidence>
<keyword evidence="3" id="KW-0808">Transferase</keyword>
<name>A0A3S0V5B6_9PROT</name>
<dbReference type="OrthoDB" id="505919at2"/>
<feature type="domain" description="Acyltransferase 3" evidence="2">
    <location>
        <begin position="12"/>
        <end position="356"/>
    </location>
</feature>
<keyword evidence="1" id="KW-1133">Transmembrane helix</keyword>
<keyword evidence="1" id="KW-0812">Transmembrane</keyword>
<dbReference type="PANTHER" id="PTHR23028">
    <property type="entry name" value="ACETYLTRANSFERASE"/>
    <property type="match status" value="1"/>
</dbReference>
<feature type="transmembrane region" description="Helical" evidence="1">
    <location>
        <begin position="217"/>
        <end position="236"/>
    </location>
</feature>
<dbReference type="GO" id="GO:0016020">
    <property type="term" value="C:membrane"/>
    <property type="evidence" value="ECO:0007669"/>
    <property type="project" value="TreeGrafter"/>
</dbReference>
<organism evidence="3 4">
    <name type="scientific">Azospirillum doebereinerae</name>
    <dbReference type="NCBI Taxonomy" id="92933"/>
    <lineage>
        <taxon>Bacteria</taxon>
        <taxon>Pseudomonadati</taxon>
        <taxon>Pseudomonadota</taxon>
        <taxon>Alphaproteobacteria</taxon>
        <taxon>Rhodospirillales</taxon>
        <taxon>Azospirillaceae</taxon>
        <taxon>Azospirillum</taxon>
    </lineage>
</organism>
<sequence>MTNALSKPSLDGLTGLRFFAALWVVLFHVRPLFLPDASPPVFEFVSMGFVGVGLFFMLSGFVLGYQYTDRDSTSRAGRRRFMIARFARIYPVYLLGLALTFPSFWQDSVDLISVGLRTQAQLLGTLFGNATLLQAWTPWTSCQWNCPGWSLSSEAFFYLGFPLIAAAVARLGTGRLVAVAALLYPLALLAPALYSYSPAVQHWVAQSPERLVLANAFIQYTPLLRLPEFIAGILLARVFTMGVRVPAWGGVTAVGLAVLFACFWRTLGTPDLMVSNGLLMPLFALLILSVAGGRDWLGSLLASRPLIWLGEASYATYILHFFLLRALQPRLAGLGLPHGLQLALYLAATVAASLVTFVCLEKPARRWLKTRLEALLVDRRPPAVQAATP</sequence>
<dbReference type="GO" id="GO:0016747">
    <property type="term" value="F:acyltransferase activity, transferring groups other than amino-acyl groups"/>
    <property type="evidence" value="ECO:0007669"/>
    <property type="project" value="InterPro"/>
</dbReference>
<evidence type="ECO:0000313" key="4">
    <source>
        <dbReference type="Proteomes" id="UP000280346"/>
    </source>
</evidence>
<gene>
    <name evidence="3" type="ORF">EJ913_16830</name>
</gene>
<feature type="transmembrane region" description="Helical" evidence="1">
    <location>
        <begin position="176"/>
        <end position="197"/>
    </location>
</feature>